<gene>
    <name evidence="2" type="ORF">UX06_C0019G0006</name>
</gene>
<organism evidence="2 3">
    <name type="scientific">Candidatus Giovannonibacteria bacterium GW2011_GWA2_45_21</name>
    <dbReference type="NCBI Taxonomy" id="1618649"/>
    <lineage>
        <taxon>Bacteria</taxon>
        <taxon>Candidatus Giovannoniibacteriota</taxon>
    </lineage>
</organism>
<feature type="transmembrane region" description="Helical" evidence="1">
    <location>
        <begin position="55"/>
        <end position="75"/>
    </location>
</feature>
<evidence type="ECO:0000256" key="1">
    <source>
        <dbReference type="SAM" id="Phobius"/>
    </source>
</evidence>
<reference evidence="2 3" key="1">
    <citation type="journal article" date="2015" name="Nature">
        <title>rRNA introns, odd ribosomes, and small enigmatic genomes across a large radiation of phyla.</title>
        <authorList>
            <person name="Brown C.T."/>
            <person name="Hug L.A."/>
            <person name="Thomas B.C."/>
            <person name="Sharon I."/>
            <person name="Castelle C.J."/>
            <person name="Singh A."/>
            <person name="Wilkins M.J."/>
            <person name="Williams K.H."/>
            <person name="Banfield J.F."/>
        </authorList>
    </citation>
    <scope>NUCLEOTIDE SEQUENCE [LARGE SCALE GENOMIC DNA]</scope>
</reference>
<comment type="caution">
    <text evidence="2">The sequence shown here is derived from an EMBL/GenBank/DDBJ whole genome shotgun (WGS) entry which is preliminary data.</text>
</comment>
<evidence type="ECO:0000313" key="2">
    <source>
        <dbReference type="EMBL" id="KKU04417.1"/>
    </source>
</evidence>
<keyword evidence="1" id="KW-1133">Transmembrane helix</keyword>
<feature type="transmembrane region" description="Helical" evidence="1">
    <location>
        <begin position="28"/>
        <end position="49"/>
    </location>
</feature>
<proteinExistence type="predicted"/>
<keyword evidence="1" id="KW-0472">Membrane</keyword>
<accession>A0A0G1M8I1</accession>
<name>A0A0G1M8I1_9BACT</name>
<evidence type="ECO:0000313" key="3">
    <source>
        <dbReference type="Proteomes" id="UP000034696"/>
    </source>
</evidence>
<dbReference type="Proteomes" id="UP000034696">
    <property type="component" value="Unassembled WGS sequence"/>
</dbReference>
<protein>
    <submittedName>
        <fullName evidence="2">Uncharacterized protein</fullName>
    </submittedName>
</protein>
<keyword evidence="1" id="KW-0812">Transmembrane</keyword>
<dbReference type="AlphaFoldDB" id="A0A0G1M8I1"/>
<sequence>MDKRATLYEARAGELIVRFYDMAIRGKYFLVSLFFWATFISCGLALLFLGWRFLGLRLAGMMLIVFLPVVVDSWLKTAQTMDISQSNQEALVGFRKLFGPEEQESLKPLLNQLENYLFKPSPSAVLRIKEMSEEVESRLGKIREWSFYRDLREFTAQRV</sequence>
<dbReference type="EMBL" id="LCKT01000019">
    <property type="protein sequence ID" value="KKU04417.1"/>
    <property type="molecule type" value="Genomic_DNA"/>
</dbReference>